<evidence type="ECO:0000313" key="9">
    <source>
        <dbReference type="EMBL" id="APX10869.1"/>
    </source>
</evidence>
<dbReference type="PANTHER" id="PTHR33284:SF1">
    <property type="entry name" value="RIBOSOMAL PROTEIN L25_GLN-TRNA SYNTHETASE, ANTI-CODON-BINDING DOMAIN-CONTAINING PROTEIN"/>
    <property type="match status" value="1"/>
</dbReference>
<evidence type="ECO:0000256" key="5">
    <source>
        <dbReference type="HAMAP-Rule" id="MF_01334"/>
    </source>
</evidence>
<dbReference type="InterPro" id="IPR020057">
    <property type="entry name" value="Ribosomal_bL25_b-dom"/>
</dbReference>
<reference evidence="9 10" key="1">
    <citation type="submission" date="2017-01" db="EMBL/GenBank/DDBJ databases">
        <title>Complete genome of Tateyamaria omphalii DOK1-4 isolated from seawater in Dokdo.</title>
        <authorList>
            <person name="Kim J.H."/>
            <person name="Chi W.-J."/>
        </authorList>
    </citation>
    <scope>NUCLEOTIDE SEQUENCE [LARGE SCALE GENOMIC DNA]</scope>
    <source>
        <strain evidence="9 10">DOK1-4</strain>
    </source>
</reference>
<dbReference type="EMBL" id="CP019312">
    <property type="protein sequence ID" value="APX10869.1"/>
    <property type="molecule type" value="Genomic_DNA"/>
</dbReference>
<dbReference type="InterPro" id="IPR020930">
    <property type="entry name" value="Ribosomal_uL5_bac-type"/>
</dbReference>
<dbReference type="HAMAP" id="MF_01334">
    <property type="entry name" value="Ribosomal_bL25_CTC"/>
    <property type="match status" value="1"/>
</dbReference>
<dbReference type="Gene3D" id="2.40.240.10">
    <property type="entry name" value="Ribosomal Protein L25, Chain P"/>
    <property type="match status" value="1"/>
</dbReference>
<dbReference type="CDD" id="cd00495">
    <property type="entry name" value="Ribosomal_L25_TL5_CTC"/>
    <property type="match status" value="1"/>
</dbReference>
<keyword evidence="10" id="KW-1185">Reference proteome</keyword>
<dbReference type="InterPro" id="IPR037121">
    <property type="entry name" value="Ribosomal_bL25_C"/>
</dbReference>
<proteinExistence type="inferred from homology"/>
<keyword evidence="3 5" id="KW-0689">Ribosomal protein</keyword>
<accession>A0A1P8MSC8</accession>
<keyword evidence="1 5" id="KW-0699">rRNA-binding</keyword>
<dbReference type="SUPFAM" id="SSF50715">
    <property type="entry name" value="Ribosomal protein L25-like"/>
    <property type="match status" value="1"/>
</dbReference>
<dbReference type="GO" id="GO:0008097">
    <property type="term" value="F:5S rRNA binding"/>
    <property type="evidence" value="ECO:0007669"/>
    <property type="project" value="InterPro"/>
</dbReference>
<feature type="region of interest" description="Disordered" evidence="6">
    <location>
        <begin position="1"/>
        <end position="24"/>
    </location>
</feature>
<evidence type="ECO:0000259" key="7">
    <source>
        <dbReference type="Pfam" id="PF01386"/>
    </source>
</evidence>
<feature type="region of interest" description="Disordered" evidence="6">
    <location>
        <begin position="187"/>
        <end position="213"/>
    </location>
</feature>
<dbReference type="InterPro" id="IPR001021">
    <property type="entry name" value="Ribosomal_bL25_long"/>
</dbReference>
<keyword evidence="4 5" id="KW-0687">Ribonucleoprotein</keyword>
<evidence type="ECO:0000256" key="3">
    <source>
        <dbReference type="ARBA" id="ARBA00022980"/>
    </source>
</evidence>
<dbReference type="PANTHER" id="PTHR33284">
    <property type="entry name" value="RIBOSOMAL PROTEIN L25/GLN-TRNA SYNTHETASE, ANTI-CODON-BINDING DOMAIN-CONTAINING PROTEIN"/>
    <property type="match status" value="1"/>
</dbReference>
<evidence type="ECO:0000256" key="1">
    <source>
        <dbReference type="ARBA" id="ARBA00022730"/>
    </source>
</evidence>
<organism evidence="9 10">
    <name type="scientific">Tateyamaria omphalii</name>
    <dbReference type="NCBI Taxonomy" id="299262"/>
    <lineage>
        <taxon>Bacteria</taxon>
        <taxon>Pseudomonadati</taxon>
        <taxon>Pseudomonadota</taxon>
        <taxon>Alphaproteobacteria</taxon>
        <taxon>Rhodobacterales</taxon>
        <taxon>Roseobacteraceae</taxon>
        <taxon>Tateyamaria</taxon>
    </lineage>
</organism>
<comment type="subunit">
    <text evidence="5">Part of the 50S ribosomal subunit; part of the 5S rRNA/L5/L18/L25 subcomplex. Contacts the 5S rRNA. Binds to the 5S rRNA independently of L5 and L18.</text>
</comment>
<dbReference type="KEGG" id="tom:BWR18_03555"/>
<dbReference type="OrthoDB" id="9806411at2"/>
<evidence type="ECO:0000313" key="10">
    <source>
        <dbReference type="Proteomes" id="UP000186336"/>
    </source>
</evidence>
<keyword evidence="2 5" id="KW-0694">RNA-binding</keyword>
<gene>
    <name evidence="5" type="primary">rplY</name>
    <name evidence="5" type="synonym">ctc</name>
    <name evidence="9" type="ORF">BWR18_03555</name>
</gene>
<dbReference type="Pfam" id="PF01386">
    <property type="entry name" value="Ribosomal_L25p"/>
    <property type="match status" value="1"/>
</dbReference>
<feature type="compositionally biased region" description="Acidic residues" evidence="6">
    <location>
        <begin position="196"/>
        <end position="213"/>
    </location>
</feature>
<feature type="domain" description="Large ribosomal subunit protein bL25 beta" evidence="8">
    <location>
        <begin position="105"/>
        <end position="188"/>
    </location>
</feature>
<feature type="domain" description="Large ribosomal subunit protein bL25 L25" evidence="7">
    <location>
        <begin position="8"/>
        <end position="96"/>
    </location>
</feature>
<dbReference type="Proteomes" id="UP000186336">
    <property type="component" value="Chromosome"/>
</dbReference>
<dbReference type="InterPro" id="IPR029751">
    <property type="entry name" value="Ribosomal_L25_dom"/>
</dbReference>
<dbReference type="STRING" id="299262.BWR18_03555"/>
<evidence type="ECO:0000256" key="4">
    <source>
        <dbReference type="ARBA" id="ARBA00023274"/>
    </source>
</evidence>
<protein>
    <recommendedName>
        <fullName evidence="5">Large ribosomal subunit protein bL25</fullName>
    </recommendedName>
    <alternativeName>
        <fullName evidence="5">General stress protein CTC</fullName>
    </alternativeName>
</protein>
<comment type="similarity">
    <text evidence="5">Belongs to the bacterial ribosomal protein bL25 family. CTC subfamily.</text>
</comment>
<evidence type="ECO:0000259" key="8">
    <source>
        <dbReference type="Pfam" id="PF14693"/>
    </source>
</evidence>
<dbReference type="InterPro" id="IPR011035">
    <property type="entry name" value="Ribosomal_bL25/Gln-tRNA_synth"/>
</dbReference>
<evidence type="ECO:0000256" key="6">
    <source>
        <dbReference type="SAM" id="MobiDB-lite"/>
    </source>
</evidence>
<dbReference type="GO" id="GO:0022625">
    <property type="term" value="C:cytosolic large ribosomal subunit"/>
    <property type="evidence" value="ECO:0007669"/>
    <property type="project" value="TreeGrafter"/>
</dbReference>
<dbReference type="GO" id="GO:0006412">
    <property type="term" value="P:translation"/>
    <property type="evidence" value="ECO:0007669"/>
    <property type="project" value="UniProtKB-UniRule"/>
</dbReference>
<dbReference type="Gene3D" id="2.170.120.20">
    <property type="entry name" value="Ribosomal protein L25, beta domain"/>
    <property type="match status" value="1"/>
</dbReference>
<evidence type="ECO:0000256" key="2">
    <source>
        <dbReference type="ARBA" id="ARBA00022884"/>
    </source>
</evidence>
<dbReference type="AlphaFoldDB" id="A0A1P8MSC8"/>
<dbReference type="Pfam" id="PF14693">
    <property type="entry name" value="Ribosomal_TL5_C"/>
    <property type="match status" value="1"/>
</dbReference>
<dbReference type="GO" id="GO:0003735">
    <property type="term" value="F:structural constituent of ribosome"/>
    <property type="evidence" value="ECO:0007669"/>
    <property type="project" value="InterPro"/>
</dbReference>
<sequence>MAGEIPDLEALERTGTGKGAARQARRDGMVPGIVFGGDTDPLPINLPFNKLFKMLKAGRFKSTLFNMKVDGHDDVRVICRDVQRDVVKDLPTHVDFMRLRRTTKINLFIGVEVEGEDVSPGLKKGGVLSLVRPEVELVVTAGDIPESISIDVSDAEVGDSITISSVTLPAGAKPTIDRDFVIATISAPSGLRSSENEEDDAEGEEATEEASEE</sequence>
<dbReference type="NCBIfam" id="NF004128">
    <property type="entry name" value="PRK05618.1-2"/>
    <property type="match status" value="1"/>
</dbReference>
<dbReference type="InterPro" id="IPR020056">
    <property type="entry name" value="Rbsml_bL25/Gln-tRNA_synth_N"/>
</dbReference>
<comment type="function">
    <text evidence="5">This is one of the proteins that binds to the 5S RNA in the ribosome where it forms part of the central protuberance.</text>
</comment>
<dbReference type="RefSeq" id="WP_076626736.1">
    <property type="nucleotide sequence ID" value="NZ_CP019312.1"/>
</dbReference>
<name>A0A1P8MSC8_9RHOB</name>
<dbReference type="NCBIfam" id="TIGR00731">
    <property type="entry name" value="bL25_bact_ctc"/>
    <property type="match status" value="1"/>
</dbReference>